<accession>A0A1D8GK00</accession>
<keyword evidence="1" id="KW-0472">Membrane</keyword>
<name>A0A1D8GK00_9FIRM</name>
<dbReference type="Proteomes" id="UP000095743">
    <property type="component" value="Chromosome"/>
</dbReference>
<dbReference type="EMBL" id="CP017269">
    <property type="protein sequence ID" value="AOT71234.1"/>
    <property type="molecule type" value="Genomic_DNA"/>
</dbReference>
<evidence type="ECO:0000313" key="3">
    <source>
        <dbReference type="Proteomes" id="UP000095743"/>
    </source>
</evidence>
<feature type="transmembrane region" description="Helical" evidence="1">
    <location>
        <begin position="205"/>
        <end position="227"/>
    </location>
</feature>
<evidence type="ECO:0000313" key="2">
    <source>
        <dbReference type="EMBL" id="AOT71234.1"/>
    </source>
</evidence>
<keyword evidence="3" id="KW-1185">Reference proteome</keyword>
<protein>
    <submittedName>
        <fullName evidence="2">Uncharacterized protein</fullName>
    </submittedName>
</protein>
<proteinExistence type="predicted"/>
<keyword evidence="1" id="KW-0812">Transmembrane</keyword>
<reference evidence="2 3" key="1">
    <citation type="submission" date="2016-09" db="EMBL/GenBank/DDBJ databases">
        <title>Genomic analysis reveals versatility of anaerobic energy metabolism of Geosporobacter ferrireducens IRF9 of phylum Firmicutes.</title>
        <authorList>
            <person name="Kim S.-J."/>
        </authorList>
    </citation>
    <scope>NUCLEOTIDE SEQUENCE [LARGE SCALE GENOMIC DNA]</scope>
    <source>
        <strain evidence="2 3">IRF9</strain>
    </source>
</reference>
<dbReference type="KEGG" id="gfe:Gferi_17750"/>
<evidence type="ECO:0000256" key="1">
    <source>
        <dbReference type="SAM" id="Phobius"/>
    </source>
</evidence>
<dbReference type="RefSeq" id="WP_069978855.1">
    <property type="nucleotide sequence ID" value="NZ_CP017269.1"/>
</dbReference>
<sequence>MKKNRIIAGIVMLLTIFAAYQLYNDEYSIRDNEVEIEKAIMEFTTPFENNRGVKNPVIIDRIRVDNKLLVFYGDRDVEGLFGFTPLHRGINGKYQIRNTNYGGGNFYIVGYGFKTSKGNYVAVGGSGYSRRIASYKVFSGFLIEDAVELFNGNVDGSTFLNIYEVDNENKFPTVKIYDANGTDISEELWNDFNDVPSGGVGKAELFMLNVFIFIILIIGLVISKYFWEKEIPKVE</sequence>
<organism evidence="2 3">
    <name type="scientific">Geosporobacter ferrireducens</name>
    <dbReference type="NCBI Taxonomy" id="1424294"/>
    <lineage>
        <taxon>Bacteria</taxon>
        <taxon>Bacillati</taxon>
        <taxon>Bacillota</taxon>
        <taxon>Clostridia</taxon>
        <taxon>Peptostreptococcales</taxon>
        <taxon>Thermotaleaceae</taxon>
        <taxon>Geosporobacter</taxon>
    </lineage>
</organism>
<gene>
    <name evidence="2" type="ORF">Gferi_17750</name>
</gene>
<keyword evidence="1" id="KW-1133">Transmembrane helix</keyword>
<dbReference type="AlphaFoldDB" id="A0A1D8GK00"/>